<gene>
    <name evidence="11" type="ORF">PLOB_00011466</name>
</gene>
<dbReference type="InterPro" id="IPR038765">
    <property type="entry name" value="Papain-like_cys_pep_sf"/>
</dbReference>
<dbReference type="PANTHER" id="PTHR12411">
    <property type="entry name" value="CYSTEINE PROTEASE FAMILY C1-RELATED"/>
    <property type="match status" value="1"/>
</dbReference>
<feature type="signal peptide" evidence="9">
    <location>
        <begin position="1"/>
        <end position="16"/>
    </location>
</feature>
<dbReference type="SMART" id="SM00312">
    <property type="entry name" value="PX"/>
    <property type="match status" value="1"/>
</dbReference>
<dbReference type="SUPFAM" id="SSF54001">
    <property type="entry name" value="Cysteine proteinases"/>
    <property type="match status" value="3"/>
</dbReference>
<feature type="coiled-coil region" evidence="7">
    <location>
        <begin position="1159"/>
        <end position="1200"/>
    </location>
</feature>
<comment type="caution">
    <text evidence="11">The sequence shown here is derived from an EMBL/GenBank/DDBJ whole genome shotgun (WGS) entry which is preliminary data.</text>
</comment>
<dbReference type="InterPro" id="IPR013128">
    <property type="entry name" value="Peptidase_C1A"/>
</dbReference>
<dbReference type="Pfam" id="PF08246">
    <property type="entry name" value="Inhibitor_I29"/>
    <property type="match status" value="2"/>
</dbReference>
<evidence type="ECO:0000256" key="6">
    <source>
        <dbReference type="ARBA" id="ARBA00023157"/>
    </source>
</evidence>
<keyword evidence="3" id="KW-0378">Hydrolase</keyword>
<evidence type="ECO:0000256" key="1">
    <source>
        <dbReference type="ARBA" id="ARBA00008455"/>
    </source>
</evidence>
<accession>A0ABN8R0I1</accession>
<protein>
    <recommendedName>
        <fullName evidence="10">PX domain-containing protein</fullName>
    </recommendedName>
</protein>
<dbReference type="InterPro" id="IPR000169">
    <property type="entry name" value="Pept_cys_AS"/>
</dbReference>
<dbReference type="Gene3D" id="3.90.70.10">
    <property type="entry name" value="Cysteine proteinases"/>
    <property type="match status" value="3"/>
</dbReference>
<dbReference type="SMART" id="SM00848">
    <property type="entry name" value="Inhibitor_I29"/>
    <property type="match status" value="3"/>
</dbReference>
<dbReference type="Pfam" id="PF00787">
    <property type="entry name" value="PX"/>
    <property type="match status" value="1"/>
</dbReference>
<dbReference type="PROSITE" id="PS00139">
    <property type="entry name" value="THIOL_PROTEASE_CYS"/>
    <property type="match status" value="2"/>
</dbReference>
<feature type="compositionally biased region" description="Polar residues" evidence="8">
    <location>
        <begin position="1291"/>
        <end position="1320"/>
    </location>
</feature>
<evidence type="ECO:0000256" key="9">
    <source>
        <dbReference type="SAM" id="SignalP"/>
    </source>
</evidence>
<evidence type="ECO:0000256" key="3">
    <source>
        <dbReference type="ARBA" id="ARBA00022801"/>
    </source>
</evidence>
<dbReference type="InterPro" id="IPR025660">
    <property type="entry name" value="Pept_his_AS"/>
</dbReference>
<dbReference type="InterPro" id="IPR039417">
    <property type="entry name" value="Peptidase_C1A_papain-like"/>
</dbReference>
<dbReference type="EMBL" id="CALNXK010000160">
    <property type="protein sequence ID" value="CAH3170974.1"/>
    <property type="molecule type" value="Genomic_DNA"/>
</dbReference>
<keyword evidence="6" id="KW-1015">Disulfide bond</keyword>
<dbReference type="InterPro" id="IPR025661">
    <property type="entry name" value="Pept_asp_AS"/>
</dbReference>
<feature type="domain" description="PX" evidence="10">
    <location>
        <begin position="1042"/>
        <end position="1154"/>
    </location>
</feature>
<organism evidence="11 12">
    <name type="scientific">Porites lobata</name>
    <dbReference type="NCBI Taxonomy" id="104759"/>
    <lineage>
        <taxon>Eukaryota</taxon>
        <taxon>Metazoa</taxon>
        <taxon>Cnidaria</taxon>
        <taxon>Anthozoa</taxon>
        <taxon>Hexacorallia</taxon>
        <taxon>Scleractinia</taxon>
        <taxon>Fungiina</taxon>
        <taxon>Poritidae</taxon>
        <taxon>Porites</taxon>
    </lineage>
</organism>
<keyword evidence="7" id="KW-0175">Coiled coil</keyword>
<dbReference type="PROSITE" id="PS00640">
    <property type="entry name" value="THIOL_PROTEASE_ASN"/>
    <property type="match status" value="3"/>
</dbReference>
<sequence length="1405" mass="159126">MEGFIAFVLCLALANGHILHTEYEQQWQAWKTFHGKKYTTDSEEEARYAIWRDNLMKIQQHNSEGHSFTMAMNQFGDLTVNEYRYFFLGLRSHYSNETESEGSTFLPPSGVTLPKTVDWRTKGYVTPVKNQGQCGSCWAFSTTGSLEGQHFKKTGKLVSLSEQNLVDCSRKFGNFGCEGGLMDNAFKYIKANGGLDTEASYPYKAKDEKCRFKKADVGATDTGFMDIKKKSESALQSAVATVGPISVAIDASHGSFQFYKKGVYNEPNCSQTLLDHGVLAVGYGTYEGKEYWLVKNSWGTSWGMKGYIMMSRNKDNQCGIATDASYPLLRDQQKKSAFCCFPPQPLFLDSQMIEMVGSIIQAPFREYEEHWYSWKSYYERKYETDAEEEVRYAIWRDNLRKIQQHNSMGYSYTLGLNQFGDLTQDEYLSDNFRGFRPDLSKNMSEESLFVPPGGVHLPFKVDWRTKGFVSPVKDQGRCGSCWAFSATGSLEGQHFNKTGDLVSLSEQNLVDCSRKFGNFGCEGGLMDNAFKYIESNGGIDTESSYPYRGRTGSCHFDSDYVGATLKGFKRIREGNEHDLLSAVATVGPISVAIDASHSSFQFYHDGVYDKPYCSSTHLDHAVLVVGYGTYEGKDYWLVKNSWGTQWGMQGYIMMSRNKDNQCGIATDAIYPLILSKMKQIAYFIVLFLFASIAGSFEVTYQEYYQQHWQTWKSFYGKTYGSETEEEERFAVWNDNLRFFLYFRRFHVYACYTFQQLIQKHNSKGQSYSLSMNQFGDLTAEEFRFLVSGSLSPTSNKKEHHGLSFLPSSATLPPFVDWRTKGYVTPVKDQGELGSSWAFSVTGSLEGQHFKKTGKLVSLSEQNLEDCSGCANLITAIDCGFEYVKNNGGIDTENGYPHPCNKSCCFDKSKVGATCTGYVDITPRSELALQSAVATVGPISVGIDASHQSFQFYRGGVYDEPSCSSSQLDHAVLVVGYGTYEGKDYWLVKNSWGTSWGMEGYIMMSRNKDNQSIGRPRSPRRSPRLRVNEEDEDEVDKERSSRNVGLRAPIIGYEVIDQRQKFTVFKIEVKSSQRSWFVFRRYTDFTRLNDRLKDAYPNFQIKLPGKRWFKDNFDAAFIEERARGLQFFINNVMNHAQISQSIEVQEFFCLNDPPGPYDSLEESRAYCHHLEDQVEDLKQKVEELTAELKITKSQLVQARVQQEALVSALRSERSLRKKKSTESSRNSADVEELMEKSENFANVDSLRGKFHHLLHSDQSSSKGEVDNISGNEREKDKPIWPGGVEIVEHSDGTNGIRPSQLVRQISQEAQNPRTSTPTSSHSESRQPAFLNEENSAKKELEESDNYSEKTNDAKSASNIQLPEDQVTTEGTSHQEDLRGASRRKPKKRSSKRDSGISVDVSPTPST</sequence>
<dbReference type="InterPro" id="IPR000668">
    <property type="entry name" value="Peptidase_C1A_C"/>
</dbReference>
<feature type="region of interest" description="Disordered" evidence="8">
    <location>
        <begin position="1252"/>
        <end position="1405"/>
    </location>
</feature>
<keyword evidence="5" id="KW-0865">Zymogen</keyword>
<dbReference type="PROSITE" id="PS00639">
    <property type="entry name" value="THIOL_PROTEASE_HIS"/>
    <property type="match status" value="3"/>
</dbReference>
<dbReference type="SUPFAM" id="SSF64268">
    <property type="entry name" value="PX domain"/>
    <property type="match status" value="1"/>
</dbReference>
<evidence type="ECO:0000259" key="10">
    <source>
        <dbReference type="PROSITE" id="PS50195"/>
    </source>
</evidence>
<evidence type="ECO:0000313" key="12">
    <source>
        <dbReference type="Proteomes" id="UP001159405"/>
    </source>
</evidence>
<name>A0ABN8R0I1_9CNID</name>
<dbReference type="SMART" id="SM00645">
    <property type="entry name" value="Pept_C1"/>
    <property type="match status" value="3"/>
</dbReference>
<dbReference type="InterPro" id="IPR001683">
    <property type="entry name" value="PX_dom"/>
</dbReference>
<evidence type="ECO:0000256" key="2">
    <source>
        <dbReference type="ARBA" id="ARBA00022670"/>
    </source>
</evidence>
<feature type="chain" id="PRO_5047121161" description="PX domain-containing protein" evidence="9">
    <location>
        <begin position="17"/>
        <end position="1405"/>
    </location>
</feature>
<feature type="compositionally biased region" description="Basic and acidic residues" evidence="8">
    <location>
        <begin position="1333"/>
        <end position="1351"/>
    </location>
</feature>
<feature type="compositionally biased region" description="Basic residues" evidence="8">
    <location>
        <begin position="1379"/>
        <end position="1389"/>
    </location>
</feature>
<feature type="region of interest" description="Disordered" evidence="8">
    <location>
        <begin position="1210"/>
        <end position="1232"/>
    </location>
</feature>
<feature type="region of interest" description="Disordered" evidence="8">
    <location>
        <begin position="1006"/>
        <end position="1039"/>
    </location>
</feature>
<dbReference type="InterPro" id="IPR036871">
    <property type="entry name" value="PX_dom_sf"/>
</dbReference>
<dbReference type="CDD" id="cd02248">
    <property type="entry name" value="Peptidase_C1A"/>
    <property type="match status" value="3"/>
</dbReference>
<keyword evidence="12" id="KW-1185">Reference proteome</keyword>
<keyword evidence="9" id="KW-0732">Signal</keyword>
<dbReference type="PRINTS" id="PR00705">
    <property type="entry name" value="PAPAIN"/>
</dbReference>
<dbReference type="Gene3D" id="3.30.1520.10">
    <property type="entry name" value="Phox-like domain"/>
    <property type="match status" value="1"/>
</dbReference>
<keyword evidence="4" id="KW-0788">Thiol protease</keyword>
<feature type="compositionally biased region" description="Polar residues" evidence="8">
    <location>
        <begin position="1352"/>
        <end position="1370"/>
    </location>
</feature>
<evidence type="ECO:0000256" key="7">
    <source>
        <dbReference type="SAM" id="Coils"/>
    </source>
</evidence>
<evidence type="ECO:0000313" key="11">
    <source>
        <dbReference type="EMBL" id="CAH3170974.1"/>
    </source>
</evidence>
<dbReference type="Proteomes" id="UP001159405">
    <property type="component" value="Unassembled WGS sequence"/>
</dbReference>
<comment type="similarity">
    <text evidence="1">Belongs to the peptidase C1 family.</text>
</comment>
<evidence type="ECO:0000256" key="4">
    <source>
        <dbReference type="ARBA" id="ARBA00022807"/>
    </source>
</evidence>
<reference evidence="11 12" key="1">
    <citation type="submission" date="2022-05" db="EMBL/GenBank/DDBJ databases">
        <authorList>
            <consortium name="Genoscope - CEA"/>
            <person name="William W."/>
        </authorList>
    </citation>
    <scope>NUCLEOTIDE SEQUENCE [LARGE SCALE GENOMIC DNA]</scope>
</reference>
<evidence type="ECO:0000256" key="8">
    <source>
        <dbReference type="SAM" id="MobiDB-lite"/>
    </source>
</evidence>
<proteinExistence type="inferred from homology"/>
<keyword evidence="2" id="KW-0645">Protease</keyword>
<dbReference type="InterPro" id="IPR013201">
    <property type="entry name" value="Prot_inhib_I29"/>
</dbReference>
<dbReference type="Pfam" id="PF00112">
    <property type="entry name" value="Peptidase_C1"/>
    <property type="match status" value="3"/>
</dbReference>
<dbReference type="PROSITE" id="PS50195">
    <property type="entry name" value="PX"/>
    <property type="match status" value="1"/>
</dbReference>
<evidence type="ECO:0000256" key="5">
    <source>
        <dbReference type="ARBA" id="ARBA00023145"/>
    </source>
</evidence>